<feature type="domain" description="ABC transporter" evidence="9">
    <location>
        <begin position="335"/>
        <end position="566"/>
    </location>
</feature>
<sequence>MTATPSAAPAEPLRWLLRHTAGRTAVAWAVATAAAGATLALPLVLGHTLDLLLGRAAGGRTLSWTAGCAVLIAVSALLETAEDWLTATVTARGTASLRHRLLRQVLAAGPSGARFSSGDLVTRLVGNAADAGAVPAALATALSAVVVPAGAITALVLIDPWTAAAFLGGVPVLAVVLRAFARSAGDCAARYQQVQGRIAARLIEAVDGARTIAAAGTATRETRRILAPLPELSRQGHRMWRVQGRSTAQSLLVVPLLQLAVVAVAGCRLAAGALTVGEVLAVARYAVLATGIGVLVGQLSTVVRGRAAGRRLAEVLACPAPRHGTRELPPGDGALELRGVTVLRDGAPVLRDVDLLVPGGSTVAVVGRSGAGKSVLAAVAGRLIDPDGGVAVLDGVPLPELTRDELRRQVAYAFARPAPLGGTIAGTIAFGADEPPPERIRTAARAARADDFVRRLPAGYATACADAPLSGGELQRLGLARAFAHAQRLLILDDATSSLDTVTERQVTHALLRDVRARTRLVVAHRATTAAGADLVAWLDSGRLRRLAPHHVLWRHPDYRAVFAPDDPPTPQEPPPCALTPPAPPPPRNAGGPVRRVRPRTRTMPPGGRRSTAGWRGARGVRGRRLTARASGFPAGRPRTRSRAVAAGCRTSTESRLRALAAGRRTPTTGRAWGVRARRTPPGALPSGCRRSTAGRLRARSRAVAPGRPTPMSARTRGVRAGRTPPGGHGRHTSTAR</sequence>
<dbReference type="InterPro" id="IPR011527">
    <property type="entry name" value="ABC1_TM_dom"/>
</dbReference>
<dbReference type="AlphaFoldDB" id="G8WZ38"/>
<dbReference type="GO" id="GO:0005886">
    <property type="term" value="C:plasma membrane"/>
    <property type="evidence" value="ECO:0007669"/>
    <property type="project" value="UniProtKB-SubCell"/>
</dbReference>
<dbReference type="SUPFAM" id="SSF90123">
    <property type="entry name" value="ABC transporter transmembrane region"/>
    <property type="match status" value="1"/>
</dbReference>
<feature type="region of interest" description="Disordered" evidence="7">
    <location>
        <begin position="674"/>
        <end position="737"/>
    </location>
</feature>
<dbReference type="GO" id="GO:0016887">
    <property type="term" value="F:ATP hydrolysis activity"/>
    <property type="evidence" value="ECO:0007669"/>
    <property type="project" value="InterPro"/>
</dbReference>
<dbReference type="Pfam" id="PF00664">
    <property type="entry name" value="ABC_membrane"/>
    <property type="match status" value="1"/>
</dbReference>
<dbReference type="SMART" id="SM00382">
    <property type="entry name" value="AAA"/>
    <property type="match status" value="1"/>
</dbReference>
<dbReference type="GO" id="GO:0005524">
    <property type="term" value="F:ATP binding"/>
    <property type="evidence" value="ECO:0007669"/>
    <property type="project" value="UniProtKB-KW"/>
</dbReference>
<dbReference type="PROSITE" id="PS50893">
    <property type="entry name" value="ABC_TRANSPORTER_2"/>
    <property type="match status" value="1"/>
</dbReference>
<feature type="compositionally biased region" description="Low complexity" evidence="7">
    <location>
        <begin position="602"/>
        <end position="618"/>
    </location>
</feature>
<dbReference type="PANTHER" id="PTHR43394">
    <property type="entry name" value="ATP-DEPENDENT PERMEASE MDL1, MITOCHONDRIAL"/>
    <property type="match status" value="1"/>
</dbReference>
<dbReference type="InterPro" id="IPR003593">
    <property type="entry name" value="AAA+_ATPase"/>
</dbReference>
<evidence type="ECO:0000256" key="5">
    <source>
        <dbReference type="ARBA" id="ARBA00022989"/>
    </source>
</evidence>
<dbReference type="Pfam" id="PF00005">
    <property type="entry name" value="ABC_tran"/>
    <property type="match status" value="1"/>
</dbReference>
<dbReference type="InterPro" id="IPR003439">
    <property type="entry name" value="ABC_transporter-like_ATP-bd"/>
</dbReference>
<feature type="compositionally biased region" description="Pro residues" evidence="7">
    <location>
        <begin position="566"/>
        <end position="588"/>
    </location>
</feature>
<keyword evidence="5 8" id="KW-1133">Transmembrane helix</keyword>
<dbReference type="InterPro" id="IPR039421">
    <property type="entry name" value="Type_1_exporter"/>
</dbReference>
<dbReference type="PATRIC" id="fig|1003195.29.peg.1422"/>
<name>G8WZ38_STREN</name>
<evidence type="ECO:0000256" key="2">
    <source>
        <dbReference type="ARBA" id="ARBA00022692"/>
    </source>
</evidence>
<dbReference type="InterPro" id="IPR017871">
    <property type="entry name" value="ABC_transporter-like_CS"/>
</dbReference>
<dbReference type="Gene3D" id="3.40.50.300">
    <property type="entry name" value="P-loop containing nucleotide triphosphate hydrolases"/>
    <property type="match status" value="1"/>
</dbReference>
<evidence type="ECO:0000256" key="4">
    <source>
        <dbReference type="ARBA" id="ARBA00022840"/>
    </source>
</evidence>
<dbReference type="Proteomes" id="UP000007842">
    <property type="component" value="Chromosome"/>
</dbReference>
<comment type="subcellular location">
    <subcellularLocation>
        <location evidence="1">Cell membrane</location>
        <topology evidence="1">Multi-pass membrane protein</topology>
    </subcellularLocation>
</comment>
<accession>G8WZ38</accession>
<gene>
    <name evidence="11" type="ordered locus">SCATT_14160</name>
</gene>
<evidence type="ECO:0000313" key="12">
    <source>
        <dbReference type="Proteomes" id="UP000007842"/>
    </source>
</evidence>
<dbReference type="eggNOG" id="COG1132">
    <property type="taxonomic scope" value="Bacteria"/>
</dbReference>
<keyword evidence="3" id="KW-0547">Nucleotide-binding</keyword>
<dbReference type="PANTHER" id="PTHR43394:SF1">
    <property type="entry name" value="ATP-BINDING CASSETTE SUB-FAMILY B MEMBER 10, MITOCHONDRIAL"/>
    <property type="match status" value="1"/>
</dbReference>
<dbReference type="PROSITE" id="PS00211">
    <property type="entry name" value="ABC_TRANSPORTER_1"/>
    <property type="match status" value="1"/>
</dbReference>
<dbReference type="PROSITE" id="PS50929">
    <property type="entry name" value="ABC_TM1F"/>
    <property type="match status" value="1"/>
</dbReference>
<dbReference type="KEGG" id="scy:SCATT_14160"/>
<dbReference type="InterPro" id="IPR027417">
    <property type="entry name" value="P-loop_NTPase"/>
</dbReference>
<feature type="transmembrane region" description="Helical" evidence="8">
    <location>
        <begin position="25"/>
        <end position="45"/>
    </location>
</feature>
<evidence type="ECO:0000259" key="10">
    <source>
        <dbReference type="PROSITE" id="PS50929"/>
    </source>
</evidence>
<dbReference type="SUPFAM" id="SSF52540">
    <property type="entry name" value="P-loop containing nucleoside triphosphate hydrolases"/>
    <property type="match status" value="1"/>
</dbReference>
<proteinExistence type="predicted"/>
<dbReference type="InterPro" id="IPR036640">
    <property type="entry name" value="ABC1_TM_sf"/>
</dbReference>
<dbReference type="HOGENOM" id="CLU_000604_84_3_11"/>
<feature type="domain" description="ABC transmembrane type-1" evidence="10">
    <location>
        <begin position="31"/>
        <end position="304"/>
    </location>
</feature>
<feature type="transmembrane region" description="Helical" evidence="8">
    <location>
        <begin position="251"/>
        <end position="271"/>
    </location>
</feature>
<keyword evidence="6 8" id="KW-0472">Membrane</keyword>
<feature type="transmembrane region" description="Helical" evidence="8">
    <location>
        <begin position="163"/>
        <end position="181"/>
    </location>
</feature>
<evidence type="ECO:0000256" key="7">
    <source>
        <dbReference type="SAM" id="MobiDB-lite"/>
    </source>
</evidence>
<dbReference type="STRING" id="1003195.SCATT_14160"/>
<keyword evidence="4 11" id="KW-0067">ATP-binding</keyword>
<dbReference type="GO" id="GO:0015421">
    <property type="term" value="F:ABC-type oligopeptide transporter activity"/>
    <property type="evidence" value="ECO:0007669"/>
    <property type="project" value="TreeGrafter"/>
</dbReference>
<evidence type="ECO:0000313" key="11">
    <source>
        <dbReference type="EMBL" id="AEW93787.1"/>
    </source>
</evidence>
<evidence type="ECO:0000256" key="3">
    <source>
        <dbReference type="ARBA" id="ARBA00022741"/>
    </source>
</evidence>
<keyword evidence="2 8" id="KW-0812">Transmembrane</keyword>
<feature type="transmembrane region" description="Helical" evidence="8">
    <location>
        <begin position="133"/>
        <end position="157"/>
    </location>
</feature>
<evidence type="ECO:0000256" key="1">
    <source>
        <dbReference type="ARBA" id="ARBA00004651"/>
    </source>
</evidence>
<dbReference type="Gene3D" id="1.20.1560.10">
    <property type="entry name" value="ABC transporter type 1, transmembrane domain"/>
    <property type="match status" value="1"/>
</dbReference>
<evidence type="ECO:0000259" key="9">
    <source>
        <dbReference type="PROSITE" id="PS50893"/>
    </source>
</evidence>
<keyword evidence="12" id="KW-1185">Reference proteome</keyword>
<organism evidence="11 12">
    <name type="scientific">Streptantibioticus cattleyicolor (strain ATCC 35852 / DSM 46488 / JCM 4925 / NBRC 14057 / NRRL 8057)</name>
    <name type="common">Streptomyces cattleya</name>
    <dbReference type="NCBI Taxonomy" id="1003195"/>
    <lineage>
        <taxon>Bacteria</taxon>
        <taxon>Bacillati</taxon>
        <taxon>Actinomycetota</taxon>
        <taxon>Actinomycetes</taxon>
        <taxon>Kitasatosporales</taxon>
        <taxon>Streptomycetaceae</taxon>
        <taxon>Streptantibioticus</taxon>
    </lineage>
</organism>
<evidence type="ECO:0000256" key="6">
    <source>
        <dbReference type="ARBA" id="ARBA00023136"/>
    </source>
</evidence>
<feature type="region of interest" description="Disordered" evidence="7">
    <location>
        <begin position="563"/>
        <end position="651"/>
    </location>
</feature>
<reference evidence="12" key="1">
    <citation type="submission" date="2011-12" db="EMBL/GenBank/DDBJ databases">
        <title>Complete genome sequence of Streptomyces cattleya strain DSM 46488.</title>
        <authorList>
            <person name="Ou H.-Y."/>
            <person name="Li P."/>
            <person name="Zhao C."/>
            <person name="O'Hagan D."/>
            <person name="Deng Z."/>
        </authorList>
    </citation>
    <scope>NUCLEOTIDE SEQUENCE [LARGE SCALE GENOMIC DNA]</scope>
    <source>
        <strain evidence="12">ATCC 35852 / DSM 46488 / JCM 4925 / NBRC 14057 / NRRL 8057</strain>
    </source>
</reference>
<dbReference type="EMBL" id="CP003219">
    <property type="protein sequence ID" value="AEW93787.1"/>
    <property type="molecule type" value="Genomic_DNA"/>
</dbReference>
<protein>
    <submittedName>
        <fullName evidence="11">ABC transporter ATP-binding membrane translocator, AmfB</fullName>
    </submittedName>
</protein>
<evidence type="ECO:0000256" key="8">
    <source>
        <dbReference type="SAM" id="Phobius"/>
    </source>
</evidence>